<evidence type="ECO:0000259" key="2">
    <source>
        <dbReference type="Pfam" id="PF19337"/>
    </source>
</evidence>
<comment type="caution">
    <text evidence="3">The sequence shown here is derived from an EMBL/GenBank/DDBJ whole genome shotgun (WGS) entry which is preliminary data.</text>
</comment>
<keyword evidence="1" id="KW-1133">Transmembrane helix</keyword>
<dbReference type="AlphaFoldDB" id="A0AAV8V5I6"/>
<evidence type="ECO:0000313" key="4">
    <source>
        <dbReference type="Proteomes" id="UP001159042"/>
    </source>
</evidence>
<gene>
    <name evidence="3" type="ORF">NQ315_014521</name>
</gene>
<feature type="non-terminal residue" evidence="3">
    <location>
        <position position="1"/>
    </location>
</feature>
<accession>A0AAV8V5I6</accession>
<dbReference type="InterPro" id="IPR045806">
    <property type="entry name" value="BAMBI_C"/>
</dbReference>
<evidence type="ECO:0000256" key="1">
    <source>
        <dbReference type="SAM" id="Phobius"/>
    </source>
</evidence>
<organism evidence="3 4">
    <name type="scientific">Exocentrus adspersus</name>
    <dbReference type="NCBI Taxonomy" id="1586481"/>
    <lineage>
        <taxon>Eukaryota</taxon>
        <taxon>Metazoa</taxon>
        <taxon>Ecdysozoa</taxon>
        <taxon>Arthropoda</taxon>
        <taxon>Hexapoda</taxon>
        <taxon>Insecta</taxon>
        <taxon>Pterygota</taxon>
        <taxon>Neoptera</taxon>
        <taxon>Endopterygota</taxon>
        <taxon>Coleoptera</taxon>
        <taxon>Polyphaga</taxon>
        <taxon>Cucujiformia</taxon>
        <taxon>Chrysomeloidea</taxon>
        <taxon>Cerambycidae</taxon>
        <taxon>Lamiinae</taxon>
        <taxon>Acanthocinini</taxon>
        <taxon>Exocentrus</taxon>
    </lineage>
</organism>
<reference evidence="3 4" key="1">
    <citation type="journal article" date="2023" name="Insect Mol. Biol.">
        <title>Genome sequencing provides insights into the evolution of gene families encoding plant cell wall-degrading enzymes in longhorned beetles.</title>
        <authorList>
            <person name="Shin N.R."/>
            <person name="Okamura Y."/>
            <person name="Kirsch R."/>
            <person name="Pauchet Y."/>
        </authorList>
    </citation>
    <scope>NUCLEOTIDE SEQUENCE [LARGE SCALE GENOMIC DNA]</scope>
    <source>
        <strain evidence="3">EAD_L_NR</strain>
    </source>
</reference>
<keyword evidence="1" id="KW-0812">Transmembrane</keyword>
<name>A0AAV8V5I6_9CUCU</name>
<feature type="transmembrane region" description="Helical" evidence="1">
    <location>
        <begin position="23"/>
        <end position="48"/>
    </location>
</feature>
<proteinExistence type="predicted"/>
<dbReference type="Proteomes" id="UP001159042">
    <property type="component" value="Unassembled WGS sequence"/>
</dbReference>
<dbReference type="Pfam" id="PF19337">
    <property type="entry name" value="BAMBI_C"/>
    <property type="match status" value="1"/>
</dbReference>
<evidence type="ECO:0000313" key="3">
    <source>
        <dbReference type="EMBL" id="KAJ8909395.1"/>
    </source>
</evidence>
<dbReference type="EMBL" id="JANEYG010000595">
    <property type="protein sequence ID" value="KAJ8909395.1"/>
    <property type="molecule type" value="Genomic_DNA"/>
</dbReference>
<keyword evidence="4" id="KW-1185">Reference proteome</keyword>
<feature type="domain" description="BMP and activin membrane-bound inhibitor C-terminal" evidence="2">
    <location>
        <begin position="16"/>
        <end position="60"/>
    </location>
</feature>
<protein>
    <recommendedName>
        <fullName evidence="2">BMP and activin membrane-bound inhibitor C-terminal domain-containing protein</fullName>
    </recommendedName>
</protein>
<sequence>DISEDSDNKHQQQAPFLYSDSEVWFRAATIAVPICGAVILFVLIALAVKILKNEHQNAMIQKLGPAMFVKAMPQQCSSDTEKYGHHYFERTYDNVLRKEYGVPTNHQNIFYSNQSDDFPNQIQAPLLVQNELIPSNNGQTYDRNDRKELINCDGGSASAVILEIDKKANSWLDTNVPKQ</sequence>
<keyword evidence="1" id="KW-0472">Membrane</keyword>